<accession>A0ABP0GZ29</accession>
<dbReference type="Proteomes" id="UP001642483">
    <property type="component" value="Unassembled WGS sequence"/>
</dbReference>
<dbReference type="EMBL" id="CAWYQH010000152">
    <property type="protein sequence ID" value="CAK8696211.1"/>
    <property type="molecule type" value="Genomic_DNA"/>
</dbReference>
<protein>
    <submittedName>
        <fullName evidence="1">Uncharacterized protein</fullName>
    </submittedName>
</protein>
<name>A0ABP0GZ29_CLALP</name>
<organism evidence="1 2">
    <name type="scientific">Clavelina lepadiformis</name>
    <name type="common">Light-bulb sea squirt</name>
    <name type="synonym">Ascidia lepadiformis</name>
    <dbReference type="NCBI Taxonomy" id="159417"/>
    <lineage>
        <taxon>Eukaryota</taxon>
        <taxon>Metazoa</taxon>
        <taxon>Chordata</taxon>
        <taxon>Tunicata</taxon>
        <taxon>Ascidiacea</taxon>
        <taxon>Aplousobranchia</taxon>
        <taxon>Clavelinidae</taxon>
        <taxon>Clavelina</taxon>
    </lineage>
</organism>
<evidence type="ECO:0000313" key="2">
    <source>
        <dbReference type="Proteomes" id="UP001642483"/>
    </source>
</evidence>
<gene>
    <name evidence="1" type="ORF">CVLEPA_LOCUS29384</name>
</gene>
<proteinExistence type="predicted"/>
<reference evidence="1 2" key="1">
    <citation type="submission" date="2024-02" db="EMBL/GenBank/DDBJ databases">
        <authorList>
            <person name="Daric V."/>
            <person name="Darras S."/>
        </authorList>
    </citation>
    <scope>NUCLEOTIDE SEQUENCE [LARGE SCALE GENOMIC DNA]</scope>
</reference>
<keyword evidence="2" id="KW-1185">Reference proteome</keyword>
<sequence length="144" mass="16069">MEATAAARKYAFMLSLPEEVKLEMKCNGQTTAYTKSPSIIGETNRSYVNALVNLGAIAYPKPEDEGTKNNVLHNALIAGLRNKHEAERLVTCNMEVQCPKFLDAVKKLLMMEPAHVQQHGSKIQPIKQVPSACKEMKQMIQDLR</sequence>
<evidence type="ECO:0000313" key="1">
    <source>
        <dbReference type="EMBL" id="CAK8696211.1"/>
    </source>
</evidence>
<comment type="caution">
    <text evidence="1">The sequence shown here is derived from an EMBL/GenBank/DDBJ whole genome shotgun (WGS) entry which is preliminary data.</text>
</comment>